<proteinExistence type="predicted"/>
<evidence type="ECO:0000256" key="5">
    <source>
        <dbReference type="SAM" id="Phobius"/>
    </source>
</evidence>
<comment type="caution">
    <text evidence="7">The sequence shown here is derived from an EMBL/GenBank/DDBJ whole genome shotgun (WGS) entry which is preliminary data.</text>
</comment>
<evidence type="ECO:0000256" key="1">
    <source>
        <dbReference type="ARBA" id="ARBA00004370"/>
    </source>
</evidence>
<feature type="domain" description="Fatty acid hydroxylase" evidence="6">
    <location>
        <begin position="92"/>
        <end position="208"/>
    </location>
</feature>
<comment type="subcellular location">
    <subcellularLocation>
        <location evidence="1">Membrane</location>
    </subcellularLocation>
</comment>
<sequence>MLLPRLLLETGAIAVTQLAVYIGFAVRGLLIGEEGIWKSAQLAAMQVAVAAAGGIGLTLLIGEPTDAPLLHRTLSRIDASFPPPREILTDVATAVILFDVVFYILHRLMHTRLLYGRIHSRHHLAHIPSPFAVVHAHPLDYLLTQAFPVMALVRLLNAHAVTMVIVGSSGLLAAMYSHSGDLMGVMSHRKHHRQPTKHFGVLGLADAVAQRVEYVLSRIMGGPAR</sequence>
<name>A0ABR4J8N7_9EURO</name>
<keyword evidence="3 5" id="KW-1133">Transmembrane helix</keyword>
<dbReference type="Proteomes" id="UP001610446">
    <property type="component" value="Unassembled WGS sequence"/>
</dbReference>
<protein>
    <recommendedName>
        <fullName evidence="6">Fatty acid hydroxylase domain-containing protein</fullName>
    </recommendedName>
</protein>
<evidence type="ECO:0000313" key="8">
    <source>
        <dbReference type="Proteomes" id="UP001610446"/>
    </source>
</evidence>
<feature type="transmembrane region" description="Helical" evidence="5">
    <location>
        <begin position="12"/>
        <end position="30"/>
    </location>
</feature>
<accession>A0ABR4J8N7</accession>
<evidence type="ECO:0000313" key="7">
    <source>
        <dbReference type="EMBL" id="KAL2835437.1"/>
    </source>
</evidence>
<evidence type="ECO:0000256" key="4">
    <source>
        <dbReference type="ARBA" id="ARBA00023136"/>
    </source>
</evidence>
<dbReference type="PANTHER" id="PTHR11863">
    <property type="entry name" value="STEROL DESATURASE"/>
    <property type="match status" value="1"/>
</dbReference>
<feature type="transmembrane region" description="Helical" evidence="5">
    <location>
        <begin position="155"/>
        <end position="176"/>
    </location>
</feature>
<evidence type="ECO:0000256" key="3">
    <source>
        <dbReference type="ARBA" id="ARBA00022989"/>
    </source>
</evidence>
<gene>
    <name evidence="7" type="ORF">BJY01DRAFT_223719</name>
</gene>
<keyword evidence="4 5" id="KW-0472">Membrane</keyword>
<keyword evidence="2 5" id="KW-0812">Transmembrane</keyword>
<feature type="transmembrane region" description="Helical" evidence="5">
    <location>
        <begin position="42"/>
        <end position="62"/>
    </location>
</feature>
<dbReference type="InterPro" id="IPR050307">
    <property type="entry name" value="Sterol_Desaturase_Related"/>
</dbReference>
<reference evidence="7 8" key="1">
    <citation type="submission" date="2024-07" db="EMBL/GenBank/DDBJ databases">
        <title>Section-level genome sequencing and comparative genomics of Aspergillus sections Usti and Cavernicolus.</title>
        <authorList>
            <consortium name="Lawrence Berkeley National Laboratory"/>
            <person name="Nybo J.L."/>
            <person name="Vesth T.C."/>
            <person name="Theobald S."/>
            <person name="Frisvad J.C."/>
            <person name="Larsen T.O."/>
            <person name="Kjaerboelling I."/>
            <person name="Rothschild-Mancinelli K."/>
            <person name="Lyhne E.K."/>
            <person name="Kogle M.E."/>
            <person name="Barry K."/>
            <person name="Clum A."/>
            <person name="Na H."/>
            <person name="Ledsgaard L."/>
            <person name="Lin J."/>
            <person name="Lipzen A."/>
            <person name="Kuo A."/>
            <person name="Riley R."/>
            <person name="Mondo S."/>
            <person name="Labutti K."/>
            <person name="Haridas S."/>
            <person name="Pangalinan J."/>
            <person name="Salamov A.A."/>
            <person name="Simmons B.A."/>
            <person name="Magnuson J.K."/>
            <person name="Chen J."/>
            <person name="Drula E."/>
            <person name="Henrissat B."/>
            <person name="Wiebenga A."/>
            <person name="Lubbers R.J."/>
            <person name="Gomes A.C."/>
            <person name="Makela M.R."/>
            <person name="Stajich J."/>
            <person name="Grigoriev I.V."/>
            <person name="Mortensen U.H."/>
            <person name="De Vries R.P."/>
            <person name="Baker S.E."/>
            <person name="Andersen M.R."/>
        </authorList>
    </citation>
    <scope>NUCLEOTIDE SEQUENCE [LARGE SCALE GENOMIC DNA]</scope>
    <source>
        <strain evidence="7 8">CBS 123904</strain>
    </source>
</reference>
<evidence type="ECO:0000259" key="6">
    <source>
        <dbReference type="Pfam" id="PF04116"/>
    </source>
</evidence>
<keyword evidence="8" id="KW-1185">Reference proteome</keyword>
<dbReference type="InterPro" id="IPR006694">
    <property type="entry name" value="Fatty_acid_hydroxylase"/>
</dbReference>
<feature type="transmembrane region" description="Helical" evidence="5">
    <location>
        <begin position="87"/>
        <end position="105"/>
    </location>
</feature>
<dbReference type="Pfam" id="PF04116">
    <property type="entry name" value="FA_hydroxylase"/>
    <property type="match status" value="1"/>
</dbReference>
<evidence type="ECO:0000256" key="2">
    <source>
        <dbReference type="ARBA" id="ARBA00022692"/>
    </source>
</evidence>
<organism evidence="7 8">
    <name type="scientific">Aspergillus pseudoustus</name>
    <dbReference type="NCBI Taxonomy" id="1810923"/>
    <lineage>
        <taxon>Eukaryota</taxon>
        <taxon>Fungi</taxon>
        <taxon>Dikarya</taxon>
        <taxon>Ascomycota</taxon>
        <taxon>Pezizomycotina</taxon>
        <taxon>Eurotiomycetes</taxon>
        <taxon>Eurotiomycetidae</taxon>
        <taxon>Eurotiales</taxon>
        <taxon>Aspergillaceae</taxon>
        <taxon>Aspergillus</taxon>
        <taxon>Aspergillus subgen. Nidulantes</taxon>
    </lineage>
</organism>
<dbReference type="EMBL" id="JBFXLU010000205">
    <property type="protein sequence ID" value="KAL2835437.1"/>
    <property type="molecule type" value="Genomic_DNA"/>
</dbReference>